<dbReference type="InterPro" id="IPR028250">
    <property type="entry name" value="DsbDN"/>
</dbReference>
<accession>A0A2T6BFT6</accession>
<evidence type="ECO:0000313" key="2">
    <source>
        <dbReference type="EMBL" id="PTX54911.1"/>
    </source>
</evidence>
<keyword evidence="3" id="KW-1185">Reference proteome</keyword>
<comment type="caution">
    <text evidence="2">The sequence shown here is derived from an EMBL/GenBank/DDBJ whole genome shotgun (WGS) entry which is preliminary data.</text>
</comment>
<name>A0A2T6BFT6_9RHOB</name>
<dbReference type="RefSeq" id="WP_158270018.1">
    <property type="nucleotide sequence ID" value="NZ_QBKS01000002.1"/>
</dbReference>
<dbReference type="AlphaFoldDB" id="A0A2T6BFT6"/>
<protein>
    <submittedName>
        <fullName evidence="2">DsbC/DsbD-like thiol-disulfide interchange protein</fullName>
    </submittedName>
</protein>
<reference evidence="2 3" key="1">
    <citation type="submission" date="2018-04" db="EMBL/GenBank/DDBJ databases">
        <title>Genomic Encyclopedia of Archaeal and Bacterial Type Strains, Phase II (KMG-II): from individual species to whole genera.</title>
        <authorList>
            <person name="Goeker M."/>
        </authorList>
    </citation>
    <scope>NUCLEOTIDE SEQUENCE [LARGE SCALE GENOMIC DNA]</scope>
    <source>
        <strain evidence="2 3">DSM 100977</strain>
    </source>
</reference>
<organism evidence="2 3">
    <name type="scientific">Litoreibacter ponti</name>
    <dbReference type="NCBI Taxonomy" id="1510457"/>
    <lineage>
        <taxon>Bacteria</taxon>
        <taxon>Pseudomonadati</taxon>
        <taxon>Pseudomonadota</taxon>
        <taxon>Alphaproteobacteria</taxon>
        <taxon>Rhodobacterales</taxon>
        <taxon>Roseobacteraceae</taxon>
        <taxon>Litoreibacter</taxon>
    </lineage>
</organism>
<dbReference type="Proteomes" id="UP000243978">
    <property type="component" value="Unassembled WGS sequence"/>
</dbReference>
<dbReference type="OrthoDB" id="9811036at2"/>
<gene>
    <name evidence="2" type="ORF">C8N43_3734</name>
</gene>
<evidence type="ECO:0000259" key="1">
    <source>
        <dbReference type="Pfam" id="PF11412"/>
    </source>
</evidence>
<sequence length="257" mass="27843">MTPATAAAQVLADNASDVVEVSLLPGWREADGTHMAALRITLAPGWKTYWRAPGDGGVPTRFDFSKSYNLDEARVLWPTPEVFRQNGLRSIGYRDEVVVPLQLDAQADADDITLHAYMDFGVCADVCLPVNMVLDHTFAAGEVSNVDLIEAAFADRPAPAETSGLHSIECDISYGPEQAEIAISMELPQLPGRNEALVIEPSDPSLWVSEPKVTRDGDRLSAKAYIAKPTGEPFTLDLSRTRMTVLTTQMGVDIPGC</sequence>
<feature type="domain" description="Thiol:disulfide interchange protein DsbD N-terminal" evidence="1">
    <location>
        <begin position="24"/>
        <end position="131"/>
    </location>
</feature>
<dbReference type="EMBL" id="QBKS01000002">
    <property type="protein sequence ID" value="PTX54911.1"/>
    <property type="molecule type" value="Genomic_DNA"/>
</dbReference>
<proteinExistence type="predicted"/>
<evidence type="ECO:0000313" key="3">
    <source>
        <dbReference type="Proteomes" id="UP000243978"/>
    </source>
</evidence>
<dbReference type="Pfam" id="PF11412">
    <property type="entry name" value="DsbD_N"/>
    <property type="match status" value="1"/>
</dbReference>